<sequence>MKNSPLWFDEEIRPLLQGHHSGDPHENGYFVYHLDALKAHLARLQQQDVVKLWFAVKANPLSRVIRTFADAGFNFDVASSGELAQVLSQGVEPAQVLNTGPAKSKKQLAAFLAQGVNTFVIESLNQLHWLNEAALAQEVRPQVLLRVQLQWPEGEKNPLGGNEVTPFGLSVHQWCAVKVADFPALDICGLHIFQWGNMLSNEQMFALWSQMASPLLALAQEIGMDLKILDLGGGLGIDYLQQGRELNWQQALEDLARIKQQAGVEDLWLELGRYAVAGYGYYLAPVVDRKCNFDRQQLVLAGGINHLLRPAITGQAFPVTLLRQSQQALIPFDIHGPLCTSMDKLGQLPLPGDVGVADQLVFGYCGAYGFTESMPFFLCHQIAAEYVYEQGTLQQVRPAEPATWYMR</sequence>
<keyword evidence="2 3" id="KW-0663">Pyridoxal phosphate</keyword>
<dbReference type="GO" id="GO:0008836">
    <property type="term" value="F:diaminopimelate decarboxylase activity"/>
    <property type="evidence" value="ECO:0007669"/>
    <property type="project" value="TreeGrafter"/>
</dbReference>
<organism evidence="7 8">
    <name type="scientific">Thalassomonas viridans</name>
    <dbReference type="NCBI Taxonomy" id="137584"/>
    <lineage>
        <taxon>Bacteria</taxon>
        <taxon>Pseudomonadati</taxon>
        <taxon>Pseudomonadota</taxon>
        <taxon>Gammaproteobacteria</taxon>
        <taxon>Alteromonadales</taxon>
        <taxon>Colwelliaceae</taxon>
        <taxon>Thalassomonas</taxon>
    </lineage>
</organism>
<dbReference type="Pfam" id="PF02784">
    <property type="entry name" value="Orn_Arg_deC_N"/>
    <property type="match status" value="1"/>
</dbReference>
<dbReference type="InterPro" id="IPR022644">
    <property type="entry name" value="De-COase2_N"/>
</dbReference>
<dbReference type="GO" id="GO:0006596">
    <property type="term" value="P:polyamine biosynthetic process"/>
    <property type="evidence" value="ECO:0007669"/>
    <property type="project" value="InterPro"/>
</dbReference>
<proteinExistence type="inferred from homology"/>
<dbReference type="PANTHER" id="PTHR43727:SF2">
    <property type="entry name" value="GROUP IV DECARBOXYLASE"/>
    <property type="match status" value="1"/>
</dbReference>
<dbReference type="InterPro" id="IPR002433">
    <property type="entry name" value="Orn_de-COase"/>
</dbReference>
<dbReference type="CDD" id="cd06810">
    <property type="entry name" value="PLPDE_III_ODC_DapDC_like"/>
    <property type="match status" value="1"/>
</dbReference>
<dbReference type="InterPro" id="IPR022643">
    <property type="entry name" value="De-COase2_C"/>
</dbReference>
<evidence type="ECO:0000259" key="5">
    <source>
        <dbReference type="Pfam" id="PF00278"/>
    </source>
</evidence>
<dbReference type="RefSeq" id="WP_053046935.1">
    <property type="nucleotide sequence ID" value="NZ_CP059733.1"/>
</dbReference>
<accession>A0AAE9Z183</accession>
<evidence type="ECO:0000256" key="2">
    <source>
        <dbReference type="ARBA" id="ARBA00022898"/>
    </source>
</evidence>
<dbReference type="InterPro" id="IPR009006">
    <property type="entry name" value="Ala_racemase/Decarboxylase_C"/>
</dbReference>
<evidence type="ECO:0000313" key="7">
    <source>
        <dbReference type="EMBL" id="WDE04956.1"/>
    </source>
</evidence>
<dbReference type="AlphaFoldDB" id="A0AAE9Z183"/>
<dbReference type="KEGG" id="tvd:SG34_027235"/>
<evidence type="ECO:0000256" key="1">
    <source>
        <dbReference type="ARBA" id="ARBA00001933"/>
    </source>
</evidence>
<protein>
    <submittedName>
        <fullName evidence="7">PLP-dependent decarboxylase</fullName>
    </submittedName>
</protein>
<dbReference type="Proteomes" id="UP000032352">
    <property type="component" value="Chromosome"/>
</dbReference>
<dbReference type="PANTHER" id="PTHR43727">
    <property type="entry name" value="DIAMINOPIMELATE DECARBOXYLASE"/>
    <property type="match status" value="1"/>
</dbReference>
<feature type="active site" description="Proton donor" evidence="3">
    <location>
        <position position="339"/>
    </location>
</feature>
<dbReference type="SUPFAM" id="SSF51419">
    <property type="entry name" value="PLP-binding barrel"/>
    <property type="match status" value="1"/>
</dbReference>
<feature type="domain" description="Orn/DAP/Arg decarboxylase 2 C-terminal" evidence="5">
    <location>
        <begin position="278"/>
        <end position="366"/>
    </location>
</feature>
<dbReference type="PRINTS" id="PR01182">
    <property type="entry name" value="ORNDCRBXLASE"/>
</dbReference>
<comment type="similarity">
    <text evidence="4">Belongs to the Orn/Lys/Arg decarboxylase class-II family.</text>
</comment>
<feature type="domain" description="Orn/DAP/Arg decarboxylase 2 N-terminal" evidence="6">
    <location>
        <begin position="43"/>
        <end position="277"/>
    </location>
</feature>
<dbReference type="InterPro" id="IPR029066">
    <property type="entry name" value="PLP-binding_barrel"/>
</dbReference>
<dbReference type="Pfam" id="PF00278">
    <property type="entry name" value="Orn_DAP_Arg_deC"/>
    <property type="match status" value="1"/>
</dbReference>
<evidence type="ECO:0000259" key="6">
    <source>
        <dbReference type="Pfam" id="PF02784"/>
    </source>
</evidence>
<dbReference type="InterPro" id="IPR000183">
    <property type="entry name" value="Orn/DAP/Arg_de-COase"/>
</dbReference>
<evidence type="ECO:0000256" key="3">
    <source>
        <dbReference type="PIRSR" id="PIRSR600183-50"/>
    </source>
</evidence>
<dbReference type="EMBL" id="CP059733">
    <property type="protein sequence ID" value="WDE04956.1"/>
    <property type="molecule type" value="Genomic_DNA"/>
</dbReference>
<dbReference type="PRINTS" id="PR01179">
    <property type="entry name" value="ODADCRBXLASE"/>
</dbReference>
<evidence type="ECO:0000313" key="8">
    <source>
        <dbReference type="Proteomes" id="UP000032352"/>
    </source>
</evidence>
<name>A0AAE9Z183_9GAMM</name>
<dbReference type="PROSITE" id="PS00879">
    <property type="entry name" value="ODR_DC_2_2"/>
    <property type="match status" value="1"/>
</dbReference>
<dbReference type="Gene3D" id="3.20.20.10">
    <property type="entry name" value="Alanine racemase"/>
    <property type="match status" value="1"/>
</dbReference>
<dbReference type="GO" id="GO:0009089">
    <property type="term" value="P:lysine biosynthetic process via diaminopimelate"/>
    <property type="evidence" value="ECO:0007669"/>
    <property type="project" value="TreeGrafter"/>
</dbReference>
<comment type="cofactor">
    <cofactor evidence="1 3">
        <name>pyridoxal 5'-phosphate</name>
        <dbReference type="ChEBI" id="CHEBI:597326"/>
    </cofactor>
</comment>
<reference evidence="7 8" key="1">
    <citation type="journal article" date="2015" name="Genome Announc.">
        <title>Draft Genome Sequences of Marine Isolates of Thalassomonas viridans and Thalassomonas actiniarum.</title>
        <authorList>
            <person name="Olonade I."/>
            <person name="van Zyl L.J."/>
            <person name="Trindade M."/>
        </authorList>
    </citation>
    <scope>NUCLEOTIDE SEQUENCE [LARGE SCALE GENOMIC DNA]</scope>
    <source>
        <strain evidence="7 8">XOM25</strain>
    </source>
</reference>
<gene>
    <name evidence="7" type="ORF">SG34_027235</name>
</gene>
<dbReference type="InterPro" id="IPR022657">
    <property type="entry name" value="De-COase2_CS"/>
</dbReference>
<reference evidence="7 8" key="2">
    <citation type="journal article" date="2022" name="Mar. Drugs">
        <title>Bioassay-Guided Fractionation Leads to the Detection of Cholic Acid Generated by the Rare Thalassomonas sp.</title>
        <authorList>
            <person name="Pheiffer F."/>
            <person name="Schneider Y.K."/>
            <person name="Hansen E.H."/>
            <person name="Andersen J.H."/>
            <person name="Isaksson J."/>
            <person name="Busche T."/>
            <person name="R C."/>
            <person name="Kalinowski J."/>
            <person name="Zyl L.V."/>
            <person name="Trindade M."/>
        </authorList>
    </citation>
    <scope>NUCLEOTIDE SEQUENCE [LARGE SCALE GENOMIC DNA]</scope>
    <source>
        <strain evidence="7 8">XOM25</strain>
    </source>
</reference>
<feature type="modified residue" description="N6-(pyridoxal phosphate)lysine" evidence="3">
    <location>
        <position position="57"/>
    </location>
</feature>
<keyword evidence="8" id="KW-1185">Reference proteome</keyword>
<dbReference type="Gene3D" id="2.40.37.10">
    <property type="entry name" value="Lyase, Ornithine Decarboxylase, Chain A, domain 1"/>
    <property type="match status" value="1"/>
</dbReference>
<dbReference type="SUPFAM" id="SSF50621">
    <property type="entry name" value="Alanine racemase C-terminal domain-like"/>
    <property type="match status" value="1"/>
</dbReference>
<evidence type="ECO:0000256" key="4">
    <source>
        <dbReference type="RuleBase" id="RU003737"/>
    </source>
</evidence>